<evidence type="ECO:0000256" key="4">
    <source>
        <dbReference type="ARBA" id="ARBA00023239"/>
    </source>
</evidence>
<keyword evidence="12" id="KW-1185">Reference proteome</keyword>
<evidence type="ECO:0000313" key="11">
    <source>
        <dbReference type="EMBL" id="MBB6092778.1"/>
    </source>
</evidence>
<dbReference type="Proteomes" id="UP000588068">
    <property type="component" value="Unassembled WGS sequence"/>
</dbReference>
<dbReference type="SUPFAM" id="SSF69618">
    <property type="entry name" value="HemD-like"/>
    <property type="match status" value="1"/>
</dbReference>
<dbReference type="EMBL" id="JACHHZ010000002">
    <property type="protein sequence ID" value="MBB6092778.1"/>
    <property type="molecule type" value="Genomic_DNA"/>
</dbReference>
<proteinExistence type="inferred from homology"/>
<dbReference type="GO" id="GO:0006780">
    <property type="term" value="P:uroporphyrinogen III biosynthetic process"/>
    <property type="evidence" value="ECO:0007669"/>
    <property type="project" value="UniProtKB-UniRule"/>
</dbReference>
<comment type="caution">
    <text evidence="11">The sequence shown here is derived from an EMBL/GenBank/DDBJ whole genome shotgun (WGS) entry which is preliminary data.</text>
</comment>
<keyword evidence="4 9" id="KW-0456">Lyase</keyword>
<dbReference type="GO" id="GO:0006782">
    <property type="term" value="P:protoporphyrinogen IX biosynthetic process"/>
    <property type="evidence" value="ECO:0007669"/>
    <property type="project" value="UniProtKB-UniRule"/>
</dbReference>
<evidence type="ECO:0000256" key="3">
    <source>
        <dbReference type="ARBA" id="ARBA00013109"/>
    </source>
</evidence>
<dbReference type="InterPro" id="IPR003754">
    <property type="entry name" value="4pyrrol_synth_uPrphyn_synth"/>
</dbReference>
<evidence type="ECO:0000256" key="6">
    <source>
        <dbReference type="ARBA" id="ARBA00037589"/>
    </source>
</evidence>
<dbReference type="EC" id="4.2.1.75" evidence="3 9"/>
<dbReference type="PANTHER" id="PTHR38042">
    <property type="entry name" value="UROPORPHYRINOGEN-III SYNTHASE, CHLOROPLASTIC"/>
    <property type="match status" value="1"/>
</dbReference>
<protein>
    <recommendedName>
        <fullName evidence="7 9">Uroporphyrinogen-III synthase</fullName>
        <ecNumber evidence="3 9">4.2.1.75</ecNumber>
    </recommendedName>
</protein>
<reference evidence="11 12" key="1">
    <citation type="submission" date="2020-08" db="EMBL/GenBank/DDBJ databases">
        <title>Genomic Encyclopedia of Type Strains, Phase IV (KMG-IV): sequencing the most valuable type-strain genomes for metagenomic binning, comparative biology and taxonomic classification.</title>
        <authorList>
            <person name="Goeker M."/>
        </authorList>
    </citation>
    <scope>NUCLEOTIDE SEQUENCE [LARGE SCALE GENOMIC DNA]</scope>
    <source>
        <strain evidence="11 12">DSM 26723</strain>
    </source>
</reference>
<comment type="catalytic activity">
    <reaction evidence="8 9">
        <text>hydroxymethylbilane = uroporphyrinogen III + H2O</text>
        <dbReference type="Rhea" id="RHEA:18965"/>
        <dbReference type="ChEBI" id="CHEBI:15377"/>
        <dbReference type="ChEBI" id="CHEBI:57308"/>
        <dbReference type="ChEBI" id="CHEBI:57845"/>
        <dbReference type="EC" id="4.2.1.75"/>
    </reaction>
</comment>
<evidence type="ECO:0000256" key="7">
    <source>
        <dbReference type="ARBA" id="ARBA00040167"/>
    </source>
</evidence>
<dbReference type="InterPro" id="IPR036108">
    <property type="entry name" value="4pyrrol_syn_uPrphyn_synt_sf"/>
</dbReference>
<dbReference type="Gene3D" id="3.40.50.10090">
    <property type="match status" value="2"/>
</dbReference>
<dbReference type="PANTHER" id="PTHR38042:SF1">
    <property type="entry name" value="UROPORPHYRINOGEN-III SYNTHASE, CHLOROPLASTIC"/>
    <property type="match status" value="1"/>
</dbReference>
<evidence type="ECO:0000256" key="8">
    <source>
        <dbReference type="ARBA" id="ARBA00048617"/>
    </source>
</evidence>
<evidence type="ECO:0000256" key="2">
    <source>
        <dbReference type="ARBA" id="ARBA00008133"/>
    </source>
</evidence>
<sequence length="256" mass="27034">MIPAVIPPLSGLSVLVTRPQPQSDVLADRIRALSGEAFVLPAIQIRPLVATVAGTYDLVVFVSVNAVEHGARLIVRGETTRIAAIGKTTATALAAIDIAVDIVPERGFTSEALLAHPQLTLQPGSRVLIVRGAGGRELLQQTFSTSGFIVETLDVYERALPVIDESLRDELDARWLAGEINAVTATSVETLANLKLLLSERSVELLRTTPLVVPSPRVCEAAAEMGLVGECIVAAGADDSSIVGALSLWHARARTP</sequence>
<gene>
    <name evidence="11" type="ORF">HNQ60_001656</name>
</gene>
<dbReference type="InterPro" id="IPR039793">
    <property type="entry name" value="UROS/Hem4"/>
</dbReference>
<dbReference type="UniPathway" id="UPA00251">
    <property type="reaction ID" value="UER00320"/>
</dbReference>
<organism evidence="11 12">
    <name type="scientific">Povalibacter uvarum</name>
    <dbReference type="NCBI Taxonomy" id="732238"/>
    <lineage>
        <taxon>Bacteria</taxon>
        <taxon>Pseudomonadati</taxon>
        <taxon>Pseudomonadota</taxon>
        <taxon>Gammaproteobacteria</taxon>
        <taxon>Steroidobacterales</taxon>
        <taxon>Steroidobacteraceae</taxon>
        <taxon>Povalibacter</taxon>
    </lineage>
</organism>
<accession>A0A841HKM8</accession>
<dbReference type="AlphaFoldDB" id="A0A841HKM8"/>
<keyword evidence="5 9" id="KW-0627">Porphyrin biosynthesis</keyword>
<dbReference type="RefSeq" id="WP_184330559.1">
    <property type="nucleotide sequence ID" value="NZ_JACHHZ010000002.1"/>
</dbReference>
<evidence type="ECO:0000256" key="1">
    <source>
        <dbReference type="ARBA" id="ARBA00004772"/>
    </source>
</evidence>
<comment type="similarity">
    <text evidence="2 9">Belongs to the uroporphyrinogen-III synthase family.</text>
</comment>
<comment type="function">
    <text evidence="6 9">Catalyzes cyclization of the linear tetrapyrrole, hydroxymethylbilane, to the macrocyclic uroporphyrinogen III.</text>
</comment>
<evidence type="ECO:0000313" key="12">
    <source>
        <dbReference type="Proteomes" id="UP000588068"/>
    </source>
</evidence>
<dbReference type="GO" id="GO:0004852">
    <property type="term" value="F:uroporphyrinogen-III synthase activity"/>
    <property type="evidence" value="ECO:0007669"/>
    <property type="project" value="UniProtKB-UniRule"/>
</dbReference>
<evidence type="ECO:0000259" key="10">
    <source>
        <dbReference type="Pfam" id="PF02602"/>
    </source>
</evidence>
<dbReference type="Pfam" id="PF02602">
    <property type="entry name" value="HEM4"/>
    <property type="match status" value="1"/>
</dbReference>
<evidence type="ECO:0000256" key="5">
    <source>
        <dbReference type="ARBA" id="ARBA00023244"/>
    </source>
</evidence>
<dbReference type="CDD" id="cd06578">
    <property type="entry name" value="HemD"/>
    <property type="match status" value="1"/>
</dbReference>
<name>A0A841HKM8_9GAMM</name>
<feature type="domain" description="Tetrapyrrole biosynthesis uroporphyrinogen III synthase" evidence="10">
    <location>
        <begin position="24"/>
        <end position="227"/>
    </location>
</feature>
<comment type="pathway">
    <text evidence="1 9">Porphyrin-containing compound metabolism; protoporphyrin-IX biosynthesis; coproporphyrinogen-III from 5-aminolevulinate: step 3/4.</text>
</comment>
<evidence type="ECO:0000256" key="9">
    <source>
        <dbReference type="RuleBase" id="RU366031"/>
    </source>
</evidence>